<dbReference type="KEGG" id="same:SAMCFNEI73_Ch2589"/>
<dbReference type="AlphaFoldDB" id="A0A1L3LP61"/>
<reference evidence="1 2" key="1">
    <citation type="submission" date="2015-10" db="EMBL/GenBank/DDBJ databases">
        <title>Genomic differences between typical nodule nitrogen-fixing rhizobial strains and those coming from bean seeds.</title>
        <authorList>
            <person name="Peralta H."/>
            <person name="Aguilar-Vera A."/>
            <person name="Diaz R."/>
            <person name="Mora Y."/>
            <person name="Martinez-Batallar G."/>
            <person name="Salazar E."/>
            <person name="Vargas-Lagunas C."/>
            <person name="Encarnacion S."/>
            <person name="Girard L."/>
            <person name="Mora J."/>
        </authorList>
    </citation>
    <scope>NUCLEOTIDE SEQUENCE [LARGE SCALE GENOMIC DNA]</scope>
    <source>
        <strain evidence="1 2">CFNEI 73</strain>
    </source>
</reference>
<name>A0A1L3LP61_9HYPH</name>
<evidence type="ECO:0000313" key="2">
    <source>
        <dbReference type="Proteomes" id="UP000182306"/>
    </source>
</evidence>
<gene>
    <name evidence="1" type="ORF">SAMCFNEI73_Ch2589</name>
</gene>
<protein>
    <submittedName>
        <fullName evidence="1">Uncharacterized protein</fullName>
    </submittedName>
</protein>
<evidence type="ECO:0000313" key="1">
    <source>
        <dbReference type="EMBL" id="APG91867.1"/>
    </source>
</evidence>
<organism evidence="1 2">
    <name type="scientific">Sinorhizobium americanum</name>
    <dbReference type="NCBI Taxonomy" id="194963"/>
    <lineage>
        <taxon>Bacteria</taxon>
        <taxon>Pseudomonadati</taxon>
        <taxon>Pseudomonadota</taxon>
        <taxon>Alphaproteobacteria</taxon>
        <taxon>Hyphomicrobiales</taxon>
        <taxon>Rhizobiaceae</taxon>
        <taxon>Sinorhizobium/Ensifer group</taxon>
        <taxon>Sinorhizobium</taxon>
    </lineage>
</organism>
<keyword evidence="2" id="KW-1185">Reference proteome</keyword>
<proteinExistence type="predicted"/>
<dbReference type="EMBL" id="CP013107">
    <property type="protein sequence ID" value="APG91867.1"/>
    <property type="molecule type" value="Genomic_DNA"/>
</dbReference>
<accession>A0A1L3LP61</accession>
<dbReference type="Proteomes" id="UP000182306">
    <property type="component" value="Chromosome"/>
</dbReference>
<sequence>MRFSRLSQRFSNGDTRLWKGLQRYHDSGTEASPLGRQLERWRCCVVAVARHEAGEPVEYVHGSSVCVQSQLRVT</sequence>